<dbReference type="Pfam" id="PF05593">
    <property type="entry name" value="RHS_repeat"/>
    <property type="match status" value="2"/>
</dbReference>
<evidence type="ECO:0000256" key="2">
    <source>
        <dbReference type="SAM" id="MobiDB-lite"/>
    </source>
</evidence>
<dbReference type="PANTHER" id="PTHR32305">
    <property type="match status" value="1"/>
</dbReference>
<sequence>MKRMIAPAFALSLLAMSPLVTAVTVLKQGPDHSSGRFEQTVADIQVKVMGGHVAIVRDFKDGDWRFFTPWSPIKYRQIYVPGPSTNPADGSYYDDERAIIRNGYTYELVKDSSPLRYVYDGDTAIVKLEDGFRWQDRSGDWIEYGDDKRIRAYGDLQGTIAIIVHNGAGQIAELQDRFNNKVLVFSYIGEALTTVTDHSGRSVRYQRDDKGRLTKVTDVRGNDWLYEYEEFAPSSSSYMLPYFLKSITDPESRVTTIKNVVVGGTVFKELKCEPPGSGTQELKEVVDPDTGMITIEVVDKPGASSGEATCIMPPPQPIPTQMLTDAVIDHDGNRHSYVYSYSGQSSSYLVQEVDADGVQTHRMLGPDGSIARLFRGGELVFSQARLEDTLIRLDSAGNKTKATFDEYNNVIRVENADGSYRTTDYHPSYNLVTRSRDENGIVAEYIYDDQGLITKTIQAKGKPESLEISFEYDQNQQIQSVHYQSLSGEQRQFEFEYDQFGNLIKETVNATLVYQYADFNALGDAQSLIDPRGKHWKYTFDAEGRVLTETDPLLRKTTYQYDKVGNLVKVINPDNSEDLFAYNARNQVRSVTDPYGKVRQYKHNAMGVVTEFTDELGKTSGMVMDRAGRPAYRVDGNQNKTLITSGKDAETNQGAFEHLRRVDYPTYSQVYQYNNRNQVAQLSVIESDKSSTYSFRYDPAGRAIVSTDPNGHSTYYTYDAYGNLVEEDASGFITKYEYNAFGDLTRFTDRNNYVTEFEYDAFGQMTVKRRAGFGEWHYSYDAAGNISVQTDPKGQGIRFEYDDANQLVAEHWYMQSPADPSEPAYKTLTYGYDTMGRLSQWQSGTYSGTFVWDKNGFLSAETVNYGSFNKTYRYGYFDNGTISGLQMPDGTQYSYEYDANNQLTRIQIPGQGSIWVNGFDWRAPTQETLPGGVERHFSYSGLLNIKQFQAIGTDGVPLLSLDYEYSDAAKISQKQLDGDVTTYQYDDIYRLQLAETTSRDGSVRTETYVLDANGNRVGSHSLSHWEYNDAGQLTVRGKDADKTTYQYDANGNLILKSQGNSFLKFTYDPLNRLIRVDNEKDELVAAYDYDPFDRRISKRTSAGQRYFLYADEGLIAEYDDAGLEQLRIGYRPGTLWGTQPVFLYGEHGAGGKKYAYFHNDQLGTPIKLTDASGHIVWDTKFDAFGNAILASSNEVVNPLRFPGQYFDAETGLHYNWRRYYDPTSGRYITPDPIDLAGGPNLYTYVDGDPINRIDPNGECGVFGVLGGLATEYAASKLTGSCFSYGWGDAIGDALCVGRLFKLAKLGKKVPCLGNSFTGDTQVYTETGMRPISDIKVGERVWSYTEWNGQEQFEPVEEVIRNTREYLLVTLSLESDETIVATNQHPFYILGKGWVEAEDLQQGDPLYLSDKRTLHIRAITTEFRTETVYNLSVANANTFFVGKDKVLVHNAKKGCKFDAKPCPKAGKPRDSKGRFTTGAGGNSEDTEIGQLAHEEFKAKAKARGWLTDKRVEYGDGSYGIPDAITQDGRPIELKPDTPSGRAKGRRQLKKYEKALGKKGRVVYYDPKNFRGPKC</sequence>
<dbReference type="NCBIfam" id="TIGR03696">
    <property type="entry name" value="Rhs_assc_core"/>
    <property type="match status" value="1"/>
</dbReference>
<evidence type="ECO:0000256" key="1">
    <source>
        <dbReference type="ARBA" id="ARBA00022737"/>
    </source>
</evidence>
<feature type="domain" description="Hint" evidence="4">
    <location>
        <begin position="1313"/>
        <end position="1409"/>
    </location>
</feature>
<feature type="signal peptide" evidence="3">
    <location>
        <begin position="1"/>
        <end position="22"/>
    </location>
</feature>
<dbReference type="CDD" id="cd00081">
    <property type="entry name" value="Hint"/>
    <property type="match status" value="1"/>
</dbReference>
<dbReference type="Gene3D" id="2.170.16.10">
    <property type="entry name" value="Hedgehog/Intein (Hint) domain"/>
    <property type="match status" value="1"/>
</dbReference>
<reference evidence="6" key="1">
    <citation type="submission" date="2017-03" db="EMBL/GenBank/DDBJ databases">
        <title>Full genome sequence of a non-lethal Shewanella isolate that potentiates virulence of Vibio parahaemolyticus causing acute hepatopancreatic necrosis disease (AHPND) in shrimp.</title>
        <authorList>
            <person name="Prachumwat A."/>
            <person name="Sritunyalucksana K."/>
        </authorList>
    </citation>
    <scope>NUCLEOTIDE SEQUENCE [LARGE SCALE GENOMIC DNA]</scope>
    <source>
        <strain evidence="6">TH2012</strain>
    </source>
</reference>
<dbReference type="Proteomes" id="UP000278437">
    <property type="component" value="Chromosome"/>
</dbReference>
<dbReference type="InterPro" id="IPR050708">
    <property type="entry name" value="T6SS_VgrG/RHS"/>
</dbReference>
<dbReference type="PANTHER" id="PTHR32305:SF15">
    <property type="entry name" value="PROTEIN RHSA-RELATED"/>
    <property type="match status" value="1"/>
</dbReference>
<keyword evidence="5" id="KW-0378">Hydrolase</keyword>
<dbReference type="Pfam" id="PF25023">
    <property type="entry name" value="TEN_YD-shell"/>
    <property type="match status" value="3"/>
</dbReference>
<dbReference type="Gene3D" id="2.180.10.10">
    <property type="entry name" value="RHS repeat-associated core"/>
    <property type="match status" value="2"/>
</dbReference>
<keyword evidence="6" id="KW-1185">Reference proteome</keyword>
<proteinExistence type="predicted"/>
<evidence type="ECO:0000259" key="4">
    <source>
        <dbReference type="SMART" id="SM00306"/>
    </source>
</evidence>
<organism evidence="5 6">
    <name type="scientific">Shewanella khirikhana</name>
    <dbReference type="NCBI Taxonomy" id="1965282"/>
    <lineage>
        <taxon>Bacteria</taxon>
        <taxon>Pseudomonadati</taxon>
        <taxon>Pseudomonadota</taxon>
        <taxon>Gammaproteobacteria</taxon>
        <taxon>Alteromonadales</taxon>
        <taxon>Shewanellaceae</taxon>
        <taxon>Shewanella</taxon>
    </lineage>
</organism>
<dbReference type="InterPro" id="IPR036844">
    <property type="entry name" value="Hint_dom_sf"/>
</dbReference>
<dbReference type="InterPro" id="IPR006141">
    <property type="entry name" value="Intein_N"/>
</dbReference>
<dbReference type="PRINTS" id="PR00394">
    <property type="entry name" value="RHSPROTEIN"/>
</dbReference>
<gene>
    <name evidence="5" type="primary">rhsB</name>
    <name evidence="5" type="ORF">STH12_04001</name>
</gene>
<dbReference type="InterPro" id="IPR003587">
    <property type="entry name" value="Hint_dom_N"/>
</dbReference>
<dbReference type="GO" id="GO:0016787">
    <property type="term" value="F:hydrolase activity"/>
    <property type="evidence" value="ECO:0007669"/>
    <property type="project" value="UniProtKB-KW"/>
</dbReference>
<feature type="chain" id="PRO_5045909532" evidence="3">
    <location>
        <begin position="23"/>
        <end position="1573"/>
    </location>
</feature>
<dbReference type="InterPro" id="IPR031325">
    <property type="entry name" value="RHS_repeat"/>
</dbReference>
<feature type="region of interest" description="Disordered" evidence="2">
    <location>
        <begin position="1523"/>
        <end position="1546"/>
    </location>
</feature>
<dbReference type="PROSITE" id="PS50817">
    <property type="entry name" value="INTEIN_N_TER"/>
    <property type="match status" value="1"/>
</dbReference>
<evidence type="ECO:0000313" key="6">
    <source>
        <dbReference type="Proteomes" id="UP000278437"/>
    </source>
</evidence>
<dbReference type="NCBIfam" id="TIGR01643">
    <property type="entry name" value="YD_repeat_2x"/>
    <property type="match status" value="6"/>
</dbReference>
<dbReference type="SMART" id="SM00306">
    <property type="entry name" value="HintN"/>
    <property type="match status" value="1"/>
</dbReference>
<keyword evidence="3" id="KW-0732">Signal</keyword>
<accession>A0ABN5U425</accession>
<dbReference type="Pfam" id="PF07591">
    <property type="entry name" value="PT-HINT"/>
    <property type="match status" value="1"/>
</dbReference>
<protein>
    <submittedName>
        <fullName evidence="5">Deoxyribonuclease RhsB</fullName>
        <ecNumber evidence="5">3.1.-.-</ecNumber>
    </submittedName>
</protein>
<dbReference type="InterPro" id="IPR022385">
    <property type="entry name" value="Rhs_assc_core"/>
</dbReference>
<dbReference type="InterPro" id="IPR030934">
    <property type="entry name" value="Intein_C"/>
</dbReference>
<dbReference type="EMBL" id="CP020373">
    <property type="protein sequence ID" value="AZQ13035.1"/>
    <property type="molecule type" value="Genomic_DNA"/>
</dbReference>
<dbReference type="EC" id="3.1.-.-" evidence="5"/>
<dbReference type="PROSITE" id="PS50818">
    <property type="entry name" value="INTEIN_C_TER"/>
    <property type="match status" value="1"/>
</dbReference>
<evidence type="ECO:0000256" key="3">
    <source>
        <dbReference type="SAM" id="SignalP"/>
    </source>
</evidence>
<dbReference type="InterPro" id="IPR006530">
    <property type="entry name" value="YD"/>
</dbReference>
<feature type="region of interest" description="Disordered" evidence="2">
    <location>
        <begin position="1461"/>
        <end position="1487"/>
    </location>
</feature>
<dbReference type="SUPFAM" id="SSF51294">
    <property type="entry name" value="Hedgehog/intein (Hint) domain"/>
    <property type="match status" value="1"/>
</dbReference>
<name>A0ABN5U425_9GAMM</name>
<keyword evidence="1" id="KW-0677">Repeat</keyword>
<feature type="compositionally biased region" description="Basic and acidic residues" evidence="2">
    <location>
        <begin position="1461"/>
        <end position="1472"/>
    </location>
</feature>
<evidence type="ECO:0000313" key="5">
    <source>
        <dbReference type="EMBL" id="AZQ13035.1"/>
    </source>
</evidence>
<dbReference type="InterPro" id="IPR056823">
    <property type="entry name" value="TEN-like_YD-shell"/>
</dbReference>